<dbReference type="CDD" id="cd12148">
    <property type="entry name" value="fungal_TF_MHR"/>
    <property type="match status" value="1"/>
</dbReference>
<feature type="compositionally biased region" description="Low complexity" evidence="4">
    <location>
        <begin position="699"/>
        <end position="715"/>
    </location>
</feature>
<dbReference type="AlphaFoldDB" id="A0A9P4LYD0"/>
<keyword evidence="7" id="KW-1185">Reference proteome</keyword>
<evidence type="ECO:0000256" key="2">
    <source>
        <dbReference type="ARBA" id="ARBA00023242"/>
    </source>
</evidence>
<dbReference type="GO" id="GO:0003677">
    <property type="term" value="F:DNA binding"/>
    <property type="evidence" value="ECO:0007669"/>
    <property type="project" value="InterPro"/>
</dbReference>
<evidence type="ECO:0000256" key="4">
    <source>
        <dbReference type="SAM" id="MobiDB-lite"/>
    </source>
</evidence>
<feature type="coiled-coil region" evidence="3">
    <location>
        <begin position="98"/>
        <end position="132"/>
    </location>
</feature>
<organism evidence="6 7">
    <name type="scientific">Saccharata proteae CBS 121410</name>
    <dbReference type="NCBI Taxonomy" id="1314787"/>
    <lineage>
        <taxon>Eukaryota</taxon>
        <taxon>Fungi</taxon>
        <taxon>Dikarya</taxon>
        <taxon>Ascomycota</taxon>
        <taxon>Pezizomycotina</taxon>
        <taxon>Dothideomycetes</taxon>
        <taxon>Dothideomycetes incertae sedis</taxon>
        <taxon>Botryosphaeriales</taxon>
        <taxon>Saccharataceae</taxon>
        <taxon>Saccharata</taxon>
    </lineage>
</organism>
<evidence type="ECO:0000313" key="6">
    <source>
        <dbReference type="EMBL" id="KAF2091466.1"/>
    </source>
</evidence>
<keyword evidence="3" id="KW-0175">Coiled coil</keyword>
<dbReference type="Gene3D" id="4.10.240.10">
    <property type="entry name" value="Zn(2)-C6 fungal-type DNA-binding domain"/>
    <property type="match status" value="1"/>
</dbReference>
<gene>
    <name evidence="6" type="ORF">K490DRAFT_60906</name>
</gene>
<evidence type="ECO:0000313" key="7">
    <source>
        <dbReference type="Proteomes" id="UP000799776"/>
    </source>
</evidence>
<comment type="caution">
    <text evidence="6">The sequence shown here is derived from an EMBL/GenBank/DDBJ whole genome shotgun (WGS) entry which is preliminary data.</text>
</comment>
<feature type="region of interest" description="Disordered" evidence="4">
    <location>
        <begin position="675"/>
        <end position="715"/>
    </location>
</feature>
<name>A0A9P4LYD0_9PEZI</name>
<dbReference type="SUPFAM" id="SSF57701">
    <property type="entry name" value="Zn2/Cys6 DNA-binding domain"/>
    <property type="match status" value="1"/>
</dbReference>
<feature type="region of interest" description="Disordered" evidence="4">
    <location>
        <begin position="1"/>
        <end position="60"/>
    </location>
</feature>
<evidence type="ECO:0000256" key="1">
    <source>
        <dbReference type="ARBA" id="ARBA00022723"/>
    </source>
</evidence>
<dbReference type="CDD" id="cd00067">
    <property type="entry name" value="GAL4"/>
    <property type="match status" value="1"/>
</dbReference>
<reference evidence="6" key="1">
    <citation type="journal article" date="2020" name="Stud. Mycol.">
        <title>101 Dothideomycetes genomes: a test case for predicting lifestyles and emergence of pathogens.</title>
        <authorList>
            <person name="Haridas S."/>
            <person name="Albert R."/>
            <person name="Binder M."/>
            <person name="Bloem J."/>
            <person name="Labutti K."/>
            <person name="Salamov A."/>
            <person name="Andreopoulos B."/>
            <person name="Baker S."/>
            <person name="Barry K."/>
            <person name="Bills G."/>
            <person name="Bluhm B."/>
            <person name="Cannon C."/>
            <person name="Castanera R."/>
            <person name="Culley D."/>
            <person name="Daum C."/>
            <person name="Ezra D."/>
            <person name="Gonzalez J."/>
            <person name="Henrissat B."/>
            <person name="Kuo A."/>
            <person name="Liang C."/>
            <person name="Lipzen A."/>
            <person name="Lutzoni F."/>
            <person name="Magnuson J."/>
            <person name="Mondo S."/>
            <person name="Nolan M."/>
            <person name="Ohm R."/>
            <person name="Pangilinan J."/>
            <person name="Park H.-J."/>
            <person name="Ramirez L."/>
            <person name="Alfaro M."/>
            <person name="Sun H."/>
            <person name="Tritt A."/>
            <person name="Yoshinaga Y."/>
            <person name="Zwiers L.-H."/>
            <person name="Turgeon B."/>
            <person name="Goodwin S."/>
            <person name="Spatafora J."/>
            <person name="Crous P."/>
            <person name="Grigoriev I."/>
        </authorList>
    </citation>
    <scope>NUCLEOTIDE SEQUENCE</scope>
    <source>
        <strain evidence="6">CBS 121410</strain>
    </source>
</reference>
<proteinExistence type="predicted"/>
<dbReference type="PANTHER" id="PTHR47256">
    <property type="entry name" value="ZN(II)2CYS6 TRANSCRIPTION FACTOR (EUROFUNG)-RELATED"/>
    <property type="match status" value="1"/>
</dbReference>
<dbReference type="PANTHER" id="PTHR47256:SF1">
    <property type="entry name" value="ZN(II)2CYS6 TRANSCRIPTION FACTOR (EUROFUNG)"/>
    <property type="match status" value="1"/>
</dbReference>
<feature type="compositionally biased region" description="Low complexity" evidence="4">
    <location>
        <begin position="1"/>
        <end position="20"/>
    </location>
</feature>
<dbReference type="OrthoDB" id="2162761at2759"/>
<dbReference type="Pfam" id="PF00172">
    <property type="entry name" value="Zn_clus"/>
    <property type="match status" value="1"/>
</dbReference>
<dbReference type="InterPro" id="IPR053187">
    <property type="entry name" value="Notoamide_regulator"/>
</dbReference>
<dbReference type="Proteomes" id="UP000799776">
    <property type="component" value="Unassembled WGS sequence"/>
</dbReference>
<feature type="domain" description="Zn(2)-C6 fungal-type" evidence="5">
    <location>
        <begin position="61"/>
        <end position="94"/>
    </location>
</feature>
<sequence>MSAFRPIAPSSSSSTAPDARSGGEDGLLPTAEGAQDTASNPQAGTGRARKRRAPSQVSQNACTNCKKARAKCDGQDEVACSRCVSRSMADSCHYEVHVKTVKEEMVKKIRSLEQQNAELQQSTKEKDHYIESVLAALKNNERGEEAIARLRSGQTYQQVAEWLGTPPFRDVDRLSPSTEGRLQDAVQRYEQSMRVTQSPEASHNRRQSAQWTDVTHNEQLTHHLMALYFAWVHPVHMLFSERHFMSSFRNGDSRYCSSALVNVMCAMGCFYMVDQGGDEADAINMRARFVDQMWRDVDREDSASVTFPATYAILFLVELSCGQSRKANSHLRLAVESLARVNRAIVADEACELAFWGIHTLNTVWASFTYQKPPAPISPYLTVFKDVELDKEDAMWQPYRFPSDNGAAEIPSHAIEVSREFSRLNQIIHETINVYCGSKGRVTARSIMYLYKRYLRWKTALPHDLAVGADGVEMVHPLPHVFYIHIHYHVALCQLFQPLLQYKALPWNTREHLYNVTTRSALDGLKILERYRSLFTNRYMSPMMAFCIVHICDIIIRSGHTLNEHQQRAMTFALESTHDALSAFKFVGPLQYVFCQTLEEEGLVLPDNVRELMGGRISYSLEEMLDSCERVTYRQPVDMLLERLDISLGEDFGQEWQQFIEDHGAAGMVETDIEMQTSSGDATPAEASGLPERRRSPSDDSSSNRSMQISSVVNS</sequence>
<dbReference type="PROSITE" id="PS00463">
    <property type="entry name" value="ZN2_CY6_FUNGAL_1"/>
    <property type="match status" value="1"/>
</dbReference>
<evidence type="ECO:0000256" key="3">
    <source>
        <dbReference type="SAM" id="Coils"/>
    </source>
</evidence>
<evidence type="ECO:0000259" key="5">
    <source>
        <dbReference type="PROSITE" id="PS50048"/>
    </source>
</evidence>
<keyword evidence="1" id="KW-0479">Metal-binding</keyword>
<dbReference type="Pfam" id="PF04082">
    <property type="entry name" value="Fungal_trans"/>
    <property type="match status" value="1"/>
</dbReference>
<dbReference type="GO" id="GO:0000981">
    <property type="term" value="F:DNA-binding transcription factor activity, RNA polymerase II-specific"/>
    <property type="evidence" value="ECO:0007669"/>
    <property type="project" value="InterPro"/>
</dbReference>
<dbReference type="SMART" id="SM00066">
    <property type="entry name" value="GAL4"/>
    <property type="match status" value="1"/>
</dbReference>
<dbReference type="InterPro" id="IPR001138">
    <property type="entry name" value="Zn2Cys6_DnaBD"/>
</dbReference>
<dbReference type="InterPro" id="IPR036864">
    <property type="entry name" value="Zn2-C6_fun-type_DNA-bd_sf"/>
</dbReference>
<dbReference type="PROSITE" id="PS50048">
    <property type="entry name" value="ZN2_CY6_FUNGAL_2"/>
    <property type="match status" value="1"/>
</dbReference>
<dbReference type="EMBL" id="ML978711">
    <property type="protein sequence ID" value="KAF2091466.1"/>
    <property type="molecule type" value="Genomic_DNA"/>
</dbReference>
<dbReference type="GO" id="GO:0006351">
    <property type="term" value="P:DNA-templated transcription"/>
    <property type="evidence" value="ECO:0007669"/>
    <property type="project" value="InterPro"/>
</dbReference>
<keyword evidence="2" id="KW-0539">Nucleus</keyword>
<dbReference type="InterPro" id="IPR007219">
    <property type="entry name" value="XnlR_reg_dom"/>
</dbReference>
<protein>
    <recommendedName>
        <fullName evidence="5">Zn(2)-C6 fungal-type domain-containing protein</fullName>
    </recommendedName>
</protein>
<dbReference type="GO" id="GO:0008270">
    <property type="term" value="F:zinc ion binding"/>
    <property type="evidence" value="ECO:0007669"/>
    <property type="project" value="InterPro"/>
</dbReference>
<accession>A0A9P4LYD0</accession>